<proteinExistence type="predicted"/>
<gene>
    <name evidence="1" type="ORF">SAMN05216352_10431</name>
</gene>
<dbReference type="RefSeq" id="WP_170031945.1">
    <property type="nucleotide sequence ID" value="NZ_FNDU01000004.1"/>
</dbReference>
<evidence type="ECO:0000313" key="2">
    <source>
        <dbReference type="Proteomes" id="UP000199017"/>
    </source>
</evidence>
<dbReference type="Proteomes" id="UP000199017">
    <property type="component" value="Unassembled WGS sequence"/>
</dbReference>
<dbReference type="EMBL" id="FNDU01000004">
    <property type="protein sequence ID" value="SDH99596.1"/>
    <property type="molecule type" value="Genomic_DNA"/>
</dbReference>
<accession>A0A1G8GYV9</accession>
<protein>
    <submittedName>
        <fullName evidence="1">Uncharacterized protein</fullName>
    </submittedName>
</protein>
<dbReference type="AlphaFoldDB" id="A0A1G8GYV9"/>
<organism evidence="1 2">
    <name type="scientific">Alteribacillus bidgolensis</name>
    <dbReference type="NCBI Taxonomy" id="930129"/>
    <lineage>
        <taxon>Bacteria</taxon>
        <taxon>Bacillati</taxon>
        <taxon>Bacillota</taxon>
        <taxon>Bacilli</taxon>
        <taxon>Bacillales</taxon>
        <taxon>Bacillaceae</taxon>
        <taxon>Alteribacillus</taxon>
    </lineage>
</organism>
<evidence type="ECO:0000313" key="1">
    <source>
        <dbReference type="EMBL" id="SDH99596.1"/>
    </source>
</evidence>
<name>A0A1G8GYV9_9BACI</name>
<keyword evidence="2" id="KW-1185">Reference proteome</keyword>
<reference evidence="1 2" key="1">
    <citation type="submission" date="2016-10" db="EMBL/GenBank/DDBJ databases">
        <authorList>
            <person name="de Groot N.N."/>
        </authorList>
    </citation>
    <scope>NUCLEOTIDE SEQUENCE [LARGE SCALE GENOMIC DNA]</scope>
    <source>
        <strain evidence="2">P4B,CCM 7963,CECT 7998,DSM 25260,IBRC-M 10614,KCTC 13821</strain>
    </source>
</reference>
<sequence length="48" mass="5588">MYANDGVIYRINVDGSGQTPIYDGNYRSFYFEKIIAETRDGKTEEFDK</sequence>